<dbReference type="AlphaFoldDB" id="A0ABC8RIX9"/>
<gene>
    <name evidence="1" type="ORF">ILEXP_LOCUS12284</name>
</gene>
<name>A0ABC8RIX9_9AQUA</name>
<comment type="caution">
    <text evidence="1">The sequence shown here is derived from an EMBL/GenBank/DDBJ whole genome shotgun (WGS) entry which is preliminary data.</text>
</comment>
<accession>A0ABC8RIX9</accession>
<reference evidence="1 2" key="1">
    <citation type="submission" date="2024-02" db="EMBL/GenBank/DDBJ databases">
        <authorList>
            <person name="Vignale AGUSTIN F."/>
            <person name="Sosa J E."/>
            <person name="Modenutti C."/>
        </authorList>
    </citation>
    <scope>NUCLEOTIDE SEQUENCE [LARGE SCALE GENOMIC DNA]</scope>
</reference>
<evidence type="ECO:0000313" key="2">
    <source>
        <dbReference type="Proteomes" id="UP001642360"/>
    </source>
</evidence>
<sequence>MQEKSCPVVENSLNFLTQKGFSSKILSDKRVVGEGAEPGQFLMHLHFSHLRRHSTMLTETLKDVETLF</sequence>
<protein>
    <submittedName>
        <fullName evidence="1">Uncharacterized protein</fullName>
    </submittedName>
</protein>
<evidence type="ECO:0000313" key="1">
    <source>
        <dbReference type="EMBL" id="CAK9144535.1"/>
    </source>
</evidence>
<organism evidence="1 2">
    <name type="scientific">Ilex paraguariensis</name>
    <name type="common">yerba mate</name>
    <dbReference type="NCBI Taxonomy" id="185542"/>
    <lineage>
        <taxon>Eukaryota</taxon>
        <taxon>Viridiplantae</taxon>
        <taxon>Streptophyta</taxon>
        <taxon>Embryophyta</taxon>
        <taxon>Tracheophyta</taxon>
        <taxon>Spermatophyta</taxon>
        <taxon>Magnoliopsida</taxon>
        <taxon>eudicotyledons</taxon>
        <taxon>Gunneridae</taxon>
        <taxon>Pentapetalae</taxon>
        <taxon>asterids</taxon>
        <taxon>campanulids</taxon>
        <taxon>Aquifoliales</taxon>
        <taxon>Aquifoliaceae</taxon>
        <taxon>Ilex</taxon>
    </lineage>
</organism>
<proteinExistence type="predicted"/>
<dbReference type="EMBL" id="CAUOFW020001397">
    <property type="protein sequence ID" value="CAK9144535.1"/>
    <property type="molecule type" value="Genomic_DNA"/>
</dbReference>
<keyword evidence="2" id="KW-1185">Reference proteome</keyword>
<dbReference type="Proteomes" id="UP001642360">
    <property type="component" value="Unassembled WGS sequence"/>
</dbReference>